<evidence type="ECO:0000256" key="1">
    <source>
        <dbReference type="SAM" id="MobiDB-lite"/>
    </source>
</evidence>
<protein>
    <submittedName>
        <fullName evidence="2">Uncharacterized protein</fullName>
    </submittedName>
</protein>
<dbReference type="RefSeq" id="WP_197956439.1">
    <property type="nucleotide sequence ID" value="NZ_CP065668.1"/>
</dbReference>
<feature type="compositionally biased region" description="Low complexity" evidence="1">
    <location>
        <begin position="43"/>
        <end position="79"/>
    </location>
</feature>
<feature type="region of interest" description="Disordered" evidence="1">
    <location>
        <begin position="276"/>
        <end position="296"/>
    </location>
</feature>
<gene>
    <name evidence="2" type="ORF">I6G66_05980</name>
</gene>
<dbReference type="AlphaFoldDB" id="A0A7T2S604"/>
<feature type="region of interest" description="Disordered" evidence="1">
    <location>
        <begin position="1"/>
        <end position="121"/>
    </location>
</feature>
<reference evidence="2 3" key="1">
    <citation type="submission" date="2020-12" db="EMBL/GenBank/DDBJ databases">
        <title>FDA dAtabase for Regulatory Grade micrObial Sequences (FDA-ARGOS): Supporting development and validation of Infectious Disease Dx tests.</title>
        <authorList>
            <person name="Sproer C."/>
            <person name="Gronow S."/>
            <person name="Severitt S."/>
            <person name="Schroder I."/>
            <person name="Tallon L."/>
            <person name="Sadzewicz L."/>
            <person name="Zhao X."/>
            <person name="Boylan J."/>
            <person name="Ott S."/>
            <person name="Bowen H."/>
            <person name="Vavikolanu K."/>
            <person name="Mehta A."/>
            <person name="Aluvathingal J."/>
            <person name="Nadendla S."/>
            <person name="Lowell S."/>
            <person name="Myers T."/>
            <person name="Yan Y."/>
            <person name="Sichtig H."/>
        </authorList>
    </citation>
    <scope>NUCLEOTIDE SEQUENCE [LARGE SCALE GENOMIC DNA]</scope>
    <source>
        <strain evidence="2 3">FDAARGOS_909</strain>
    </source>
</reference>
<sequence length="354" mass="36783">MTTSQQDSLDSAGGELSAGQLTQMLNAGLHGDTSAASEEPGGAPATATDPANTPAAPAVEAVAKPGGDAAPAEPDPANAVVLAKDGKHTIPYEKLEQARQGEQRWKSEAERETARAAAAEAALAELQAQAGQRAADGKAPTETDKLAAQAGAAIEAGADPELFGDYSEEGLRAGMLKLHAASREQLKAELKAELQAEVERELAPLRQHRQASAEEVHSKAIYAAHPDVDSIAQSAEFDAWLKAMPSYAQSAARGVLDGGTTEQVIELFKDYKAATAASAAPAPKDPPNDPAKAAKEKLAALEVPVPNSLSDIPGGRPGGGTLFERLDSLQGADLFNAMNDLTEEQREGFLNRKT</sequence>
<name>A0A7T2S604_DELAC</name>
<evidence type="ECO:0000313" key="2">
    <source>
        <dbReference type="EMBL" id="QPS09570.1"/>
    </source>
</evidence>
<evidence type="ECO:0000313" key="3">
    <source>
        <dbReference type="Proteomes" id="UP000594778"/>
    </source>
</evidence>
<dbReference type="EMBL" id="CP065668">
    <property type="protein sequence ID" value="QPS09570.1"/>
    <property type="molecule type" value="Genomic_DNA"/>
</dbReference>
<dbReference type="Proteomes" id="UP000594778">
    <property type="component" value="Chromosome"/>
</dbReference>
<organism evidence="2 3">
    <name type="scientific">Delftia acidovorans</name>
    <name type="common">Pseudomonas acidovorans</name>
    <name type="synonym">Comamonas acidovorans</name>
    <dbReference type="NCBI Taxonomy" id="80866"/>
    <lineage>
        <taxon>Bacteria</taxon>
        <taxon>Pseudomonadati</taxon>
        <taxon>Pseudomonadota</taxon>
        <taxon>Betaproteobacteria</taxon>
        <taxon>Burkholderiales</taxon>
        <taxon>Comamonadaceae</taxon>
        <taxon>Delftia</taxon>
    </lineage>
</organism>
<proteinExistence type="predicted"/>
<feature type="compositionally biased region" description="Basic and acidic residues" evidence="1">
    <location>
        <begin position="84"/>
        <end position="114"/>
    </location>
</feature>
<accession>A0A7T2S604</accession>